<proteinExistence type="predicted"/>
<keyword evidence="2" id="KW-1185">Reference proteome</keyword>
<sequence>MNEQLVTELMSSFGMKFLGPRRRTGIPTWVASLVTSVGPSEGRYDRTVSRNNPHSVEIFNRDWYALSSEVGLFSGEHQFLVSLDPGIEPDFDRAREASDDSTDPAWWECEWGAVELQAGWDLAGQGAASGVVGSGHGYPGFVMSSMSGSVFVVGTVWQEEIGVAVLPKPYCSSTLQEAARRYLAGRRTASEREDLKAWLARSEKCPPT</sequence>
<gene>
    <name evidence="1" type="ORF">GCM10009733_098410</name>
</gene>
<dbReference type="Proteomes" id="UP001500064">
    <property type="component" value="Unassembled WGS sequence"/>
</dbReference>
<accession>A0ABP4TD66</accession>
<comment type="caution">
    <text evidence="1">The sequence shown here is derived from an EMBL/GenBank/DDBJ whole genome shotgun (WGS) entry which is preliminary data.</text>
</comment>
<evidence type="ECO:0008006" key="3">
    <source>
        <dbReference type="Google" id="ProtNLM"/>
    </source>
</evidence>
<evidence type="ECO:0000313" key="1">
    <source>
        <dbReference type="EMBL" id="GAA1686047.1"/>
    </source>
</evidence>
<organism evidence="1 2">
    <name type="scientific">Nonomuraea maheshkhaliensis</name>
    <dbReference type="NCBI Taxonomy" id="419590"/>
    <lineage>
        <taxon>Bacteria</taxon>
        <taxon>Bacillati</taxon>
        <taxon>Actinomycetota</taxon>
        <taxon>Actinomycetes</taxon>
        <taxon>Streptosporangiales</taxon>
        <taxon>Streptosporangiaceae</taxon>
        <taxon>Nonomuraea</taxon>
    </lineage>
</organism>
<reference evidence="2" key="1">
    <citation type="journal article" date="2019" name="Int. J. Syst. Evol. Microbiol.">
        <title>The Global Catalogue of Microorganisms (GCM) 10K type strain sequencing project: providing services to taxonomists for standard genome sequencing and annotation.</title>
        <authorList>
            <consortium name="The Broad Institute Genomics Platform"/>
            <consortium name="The Broad Institute Genome Sequencing Center for Infectious Disease"/>
            <person name="Wu L."/>
            <person name="Ma J."/>
        </authorList>
    </citation>
    <scope>NUCLEOTIDE SEQUENCE [LARGE SCALE GENOMIC DNA]</scope>
    <source>
        <strain evidence="2">JCM 13929</strain>
    </source>
</reference>
<protein>
    <recommendedName>
        <fullName evidence="3">DUF4304 domain-containing protein</fullName>
    </recommendedName>
</protein>
<evidence type="ECO:0000313" key="2">
    <source>
        <dbReference type="Proteomes" id="UP001500064"/>
    </source>
</evidence>
<dbReference type="EMBL" id="BAAAMU010000147">
    <property type="protein sequence ID" value="GAA1686047.1"/>
    <property type="molecule type" value="Genomic_DNA"/>
</dbReference>
<dbReference type="RefSeq" id="WP_346114041.1">
    <property type="nucleotide sequence ID" value="NZ_BAAAMU010000147.1"/>
</dbReference>
<name>A0ABP4TD66_9ACTN</name>